<dbReference type="EMBL" id="BOOP01000008">
    <property type="protein sequence ID" value="GII37046.1"/>
    <property type="molecule type" value="Genomic_DNA"/>
</dbReference>
<feature type="active site" evidence="5">
    <location>
        <position position="118"/>
    </location>
</feature>
<gene>
    <name evidence="8" type="ORF">Pph01_20490</name>
</gene>
<dbReference type="SUPFAM" id="SSF53335">
    <property type="entry name" value="S-adenosyl-L-methionine-dependent methyltransferases"/>
    <property type="match status" value="1"/>
</dbReference>
<dbReference type="GO" id="GO:0009307">
    <property type="term" value="P:DNA restriction-modification system"/>
    <property type="evidence" value="ECO:0007669"/>
    <property type="project" value="UniProtKB-KW"/>
</dbReference>
<dbReference type="Gene3D" id="1.10.1670.10">
    <property type="entry name" value="Helix-hairpin-Helix base-excision DNA repair enzymes (C-terminal)"/>
    <property type="match status" value="1"/>
</dbReference>
<dbReference type="Pfam" id="PF00145">
    <property type="entry name" value="DNA_methylase"/>
    <property type="match status" value="1"/>
</dbReference>
<keyword evidence="9" id="KW-1185">Reference proteome</keyword>
<dbReference type="PANTHER" id="PTHR10629:SF52">
    <property type="entry name" value="DNA (CYTOSINE-5)-METHYLTRANSFERASE 1"/>
    <property type="match status" value="1"/>
</dbReference>
<dbReference type="GO" id="GO:0032259">
    <property type="term" value="P:methylation"/>
    <property type="evidence" value="ECO:0007669"/>
    <property type="project" value="UniProtKB-KW"/>
</dbReference>
<organism evidence="8 9">
    <name type="scientific">Planotetraspora phitsanulokensis</name>
    <dbReference type="NCBI Taxonomy" id="575192"/>
    <lineage>
        <taxon>Bacteria</taxon>
        <taxon>Bacillati</taxon>
        <taxon>Actinomycetota</taxon>
        <taxon>Actinomycetes</taxon>
        <taxon>Streptosporangiales</taxon>
        <taxon>Streptosporangiaceae</taxon>
        <taxon>Planotetraspora</taxon>
    </lineage>
</organism>
<dbReference type="Gene3D" id="3.40.50.150">
    <property type="entry name" value="Vaccinia Virus protein VP39"/>
    <property type="match status" value="1"/>
</dbReference>
<dbReference type="InterPro" id="IPR011257">
    <property type="entry name" value="DNA_glycosylase"/>
</dbReference>
<dbReference type="InterPro" id="IPR023170">
    <property type="entry name" value="HhH_base_excis_C"/>
</dbReference>
<evidence type="ECO:0000256" key="1">
    <source>
        <dbReference type="ARBA" id="ARBA00022603"/>
    </source>
</evidence>
<dbReference type="Gene3D" id="3.90.120.10">
    <property type="entry name" value="DNA Methylase, subunit A, domain 2"/>
    <property type="match status" value="1"/>
</dbReference>
<evidence type="ECO:0000256" key="2">
    <source>
        <dbReference type="ARBA" id="ARBA00022679"/>
    </source>
</evidence>
<dbReference type="SUPFAM" id="SSF48150">
    <property type="entry name" value="DNA-glycosylase"/>
    <property type="match status" value="1"/>
</dbReference>
<proteinExistence type="inferred from homology"/>
<evidence type="ECO:0000313" key="8">
    <source>
        <dbReference type="EMBL" id="GII37046.1"/>
    </source>
</evidence>
<dbReference type="AlphaFoldDB" id="A0A8J3U2J8"/>
<evidence type="ECO:0000256" key="6">
    <source>
        <dbReference type="RuleBase" id="RU000416"/>
    </source>
</evidence>
<dbReference type="NCBIfam" id="TIGR00675">
    <property type="entry name" value="dcm"/>
    <property type="match status" value="1"/>
</dbReference>
<keyword evidence="3 5" id="KW-0949">S-adenosyl-L-methionine</keyword>
<dbReference type="GO" id="GO:0003677">
    <property type="term" value="F:DNA binding"/>
    <property type="evidence" value="ECO:0007669"/>
    <property type="project" value="TreeGrafter"/>
</dbReference>
<dbReference type="InterPro" id="IPR001525">
    <property type="entry name" value="C5_MeTfrase"/>
</dbReference>
<protein>
    <recommendedName>
        <fullName evidence="7">Cytosine-specific methyltransferase</fullName>
        <ecNumber evidence="7">2.1.1.37</ecNumber>
    </recommendedName>
</protein>
<evidence type="ECO:0000256" key="5">
    <source>
        <dbReference type="PROSITE-ProRule" id="PRU01016"/>
    </source>
</evidence>
<comment type="caution">
    <text evidence="8">The sequence shown here is derived from an EMBL/GenBank/DDBJ whole genome shotgun (WGS) entry which is preliminary data.</text>
</comment>
<comment type="catalytic activity">
    <reaction evidence="7">
        <text>a 2'-deoxycytidine in DNA + S-adenosyl-L-methionine = a 5-methyl-2'-deoxycytidine in DNA + S-adenosyl-L-homocysteine + H(+)</text>
        <dbReference type="Rhea" id="RHEA:13681"/>
        <dbReference type="Rhea" id="RHEA-COMP:11369"/>
        <dbReference type="Rhea" id="RHEA-COMP:11370"/>
        <dbReference type="ChEBI" id="CHEBI:15378"/>
        <dbReference type="ChEBI" id="CHEBI:57856"/>
        <dbReference type="ChEBI" id="CHEBI:59789"/>
        <dbReference type="ChEBI" id="CHEBI:85452"/>
        <dbReference type="ChEBI" id="CHEBI:85454"/>
        <dbReference type="EC" id="2.1.1.37"/>
    </reaction>
</comment>
<dbReference type="GO" id="GO:0044027">
    <property type="term" value="P:negative regulation of gene expression via chromosomal CpG island methylation"/>
    <property type="evidence" value="ECO:0007669"/>
    <property type="project" value="TreeGrafter"/>
</dbReference>
<dbReference type="InterPro" id="IPR029063">
    <property type="entry name" value="SAM-dependent_MTases_sf"/>
</dbReference>
<evidence type="ECO:0000313" key="9">
    <source>
        <dbReference type="Proteomes" id="UP000622547"/>
    </source>
</evidence>
<dbReference type="PROSITE" id="PS00094">
    <property type="entry name" value="C5_MTASE_1"/>
    <property type="match status" value="1"/>
</dbReference>
<sequence length="629" mass="70419">MSFYGVKLHRSDVLSLPDPPDACSEEQFPEWCNERLARGDRLAVDLFSGAGGLSLGLEQAGWTVVAAVDHDQRAVETHKANFPGLSLKIDLSDIEARATLIRLLKQTKIDLVAGGPPCQPFSRAGRSKIRSLIEHAGRDPHDARKELWRAFLEVVLAVKPRAVLMENVPDMALGDDFRVVREIVENLENVGYHTDVRLVDAWTYGIPQHRKRLIVLARNDHHEFPWPETQKKITVRDAIGDLPVLPEDDPVGGRSLPYRGEASASEFAKRMRKRADPSTVVDHMTRPVRPDDLEVFKLMDHKTLYSDIPEDLRRYSAETFDDKYKRLDWNDLSRSITAHIAKDGYWYIHPEQNRTITVREAARIQTFPDHFRFAGTRSDAFRQIGNAVPPELGRFAAQAINPDNAHQEELFSSPNRWALIHKQLSEWAAEQREGVNWFSFPGPDMTAAVAAVVTRLSLGGRLDIRHMAQALHPLKGLGKLTQKEYRTLVEALDDPKAAQRLEPLSDLTTKQNVWKDPADLAEKLNLQPAEEALLTLLSDQDLMLTSQLSLRVAARVSGSDSDKTNRLTDGRVDLARLIGGGKAAPLRMAGLRMLGLTTCLPKEPLCGTCPLSTSCKYALQERPGAATLW</sequence>
<name>A0A8J3U2J8_9ACTN</name>
<evidence type="ECO:0000256" key="7">
    <source>
        <dbReference type="RuleBase" id="RU000417"/>
    </source>
</evidence>
<keyword evidence="4" id="KW-0680">Restriction system</keyword>
<dbReference type="GO" id="GO:0006281">
    <property type="term" value="P:DNA repair"/>
    <property type="evidence" value="ECO:0007669"/>
    <property type="project" value="InterPro"/>
</dbReference>
<dbReference type="Proteomes" id="UP000622547">
    <property type="component" value="Unassembled WGS sequence"/>
</dbReference>
<dbReference type="PROSITE" id="PS51679">
    <property type="entry name" value="SAM_MT_C5"/>
    <property type="match status" value="1"/>
</dbReference>
<dbReference type="GO" id="GO:0003886">
    <property type="term" value="F:DNA (cytosine-5-)-methyltransferase activity"/>
    <property type="evidence" value="ECO:0007669"/>
    <property type="project" value="UniProtKB-EC"/>
</dbReference>
<keyword evidence="1 5" id="KW-0489">Methyltransferase</keyword>
<dbReference type="InterPro" id="IPR018117">
    <property type="entry name" value="C5_DNA_meth_AS"/>
</dbReference>
<comment type="similarity">
    <text evidence="5 6">Belongs to the class I-like SAM-binding methyltransferase superfamily. C5-methyltransferase family.</text>
</comment>
<reference evidence="8 9" key="1">
    <citation type="submission" date="2021-01" db="EMBL/GenBank/DDBJ databases">
        <title>Whole genome shotgun sequence of Planotetraspora phitsanulokensis NBRC 104273.</title>
        <authorList>
            <person name="Komaki H."/>
            <person name="Tamura T."/>
        </authorList>
    </citation>
    <scope>NUCLEOTIDE SEQUENCE [LARGE SCALE GENOMIC DNA]</scope>
    <source>
        <strain evidence="8 9">NBRC 104273</strain>
    </source>
</reference>
<dbReference type="InterPro" id="IPR050390">
    <property type="entry name" value="C5-Methyltransferase"/>
</dbReference>
<evidence type="ECO:0000256" key="3">
    <source>
        <dbReference type="ARBA" id="ARBA00022691"/>
    </source>
</evidence>
<dbReference type="RefSeq" id="WP_204072760.1">
    <property type="nucleotide sequence ID" value="NZ_BAABHI010000037.1"/>
</dbReference>
<dbReference type="PANTHER" id="PTHR10629">
    <property type="entry name" value="CYTOSINE-SPECIFIC METHYLTRANSFERASE"/>
    <property type="match status" value="1"/>
</dbReference>
<accession>A0A8J3U2J8</accession>
<evidence type="ECO:0000256" key="4">
    <source>
        <dbReference type="ARBA" id="ARBA00022747"/>
    </source>
</evidence>
<dbReference type="PRINTS" id="PR00105">
    <property type="entry name" value="C5METTRFRASE"/>
</dbReference>
<dbReference type="EC" id="2.1.1.37" evidence="7"/>
<keyword evidence="2 5" id="KW-0808">Transferase</keyword>